<keyword evidence="7" id="KW-0460">Magnesium</keyword>
<dbReference type="GO" id="GO:0008765">
    <property type="term" value="F:UDP-N-acetylmuramoylalanyl-D-glutamate-2,6-diaminopimelate ligase activity"/>
    <property type="evidence" value="ECO:0007669"/>
    <property type="project" value="UniProtKB-UniRule"/>
</dbReference>
<comment type="caution">
    <text evidence="7">Lacks conserved residue(s) required for the propagation of feature annotation.</text>
</comment>
<evidence type="ECO:0000256" key="8">
    <source>
        <dbReference type="RuleBase" id="RU004135"/>
    </source>
</evidence>
<gene>
    <name evidence="7" type="primary">murE</name>
    <name evidence="12" type="ORF">DI586_02830</name>
</gene>
<keyword evidence="2 7" id="KW-0132">Cell division</keyword>
<feature type="binding site" evidence="7">
    <location>
        <begin position="108"/>
        <end position="114"/>
    </location>
    <ligand>
        <name>ATP</name>
        <dbReference type="ChEBI" id="CHEBI:30616"/>
    </ligand>
</feature>
<evidence type="ECO:0000259" key="10">
    <source>
        <dbReference type="Pfam" id="PF02875"/>
    </source>
</evidence>
<dbReference type="GO" id="GO:0008360">
    <property type="term" value="P:regulation of cell shape"/>
    <property type="evidence" value="ECO:0007669"/>
    <property type="project" value="UniProtKB-KW"/>
</dbReference>
<protein>
    <recommendedName>
        <fullName evidence="7">UDP-N-acetylmuramoyl-L-alanyl-D-glutamate--2,6-diaminopimelate ligase</fullName>
        <ecNumber evidence="7">6.3.2.13</ecNumber>
    </recommendedName>
    <alternativeName>
        <fullName evidence="7">Meso-A2pm-adding enzyme</fullName>
    </alternativeName>
    <alternativeName>
        <fullName evidence="7">Meso-diaminopimelate-adding enzyme</fullName>
    </alternativeName>
    <alternativeName>
        <fullName evidence="7">UDP-MurNAc-L-Ala-D-Glu:meso-diaminopimelate ligase</fullName>
    </alternativeName>
    <alternativeName>
        <fullName evidence="7">UDP-MurNAc-tripeptide synthetase</fullName>
    </alternativeName>
    <alternativeName>
        <fullName evidence="7">UDP-N-acetylmuramyl-tripeptide synthetase</fullName>
    </alternativeName>
</protein>
<dbReference type="InterPro" id="IPR005761">
    <property type="entry name" value="UDP-N-AcMur-Glu-dNH2Pim_ligase"/>
</dbReference>
<feature type="binding site" evidence="7">
    <location>
        <begin position="153"/>
        <end position="154"/>
    </location>
    <ligand>
        <name>UDP-N-acetyl-alpha-D-muramoyl-L-alanyl-D-glutamate</name>
        <dbReference type="ChEBI" id="CHEBI:83900"/>
    </ligand>
</feature>
<dbReference type="NCBIfam" id="TIGR01085">
    <property type="entry name" value="murE"/>
    <property type="match status" value="1"/>
</dbReference>
<evidence type="ECO:0000256" key="4">
    <source>
        <dbReference type="ARBA" id="ARBA00022984"/>
    </source>
</evidence>
<evidence type="ECO:0000313" key="12">
    <source>
        <dbReference type="EMBL" id="PZP56721.1"/>
    </source>
</evidence>
<feature type="domain" description="Mur ligase N-terminal catalytic" evidence="9">
    <location>
        <begin position="17"/>
        <end position="96"/>
    </location>
</feature>
<dbReference type="InterPro" id="IPR036565">
    <property type="entry name" value="Mur-like_cat_sf"/>
</dbReference>
<feature type="domain" description="Mur ligase central" evidence="11">
    <location>
        <begin position="106"/>
        <end position="311"/>
    </location>
</feature>
<evidence type="ECO:0000256" key="1">
    <source>
        <dbReference type="ARBA" id="ARBA00005898"/>
    </source>
</evidence>
<keyword evidence="7" id="KW-0547">Nucleotide-binding</keyword>
<dbReference type="GO" id="GO:0005524">
    <property type="term" value="F:ATP binding"/>
    <property type="evidence" value="ECO:0007669"/>
    <property type="project" value="UniProtKB-UniRule"/>
</dbReference>
<comment type="cofactor">
    <cofactor evidence="7">
        <name>Mg(2+)</name>
        <dbReference type="ChEBI" id="CHEBI:18420"/>
    </cofactor>
</comment>
<dbReference type="SUPFAM" id="SSF53244">
    <property type="entry name" value="MurD-like peptide ligases, peptide-binding domain"/>
    <property type="match status" value="1"/>
</dbReference>
<dbReference type="UniPathway" id="UPA00219"/>
<keyword evidence="3 7" id="KW-0133">Cell shape</keyword>
<dbReference type="GO" id="GO:0005737">
    <property type="term" value="C:cytoplasm"/>
    <property type="evidence" value="ECO:0007669"/>
    <property type="project" value="UniProtKB-SubCell"/>
</dbReference>
<feature type="binding site" evidence="7">
    <location>
        <position position="180"/>
    </location>
    <ligand>
        <name>UDP-N-acetyl-alpha-D-muramoyl-L-alanyl-D-glutamate</name>
        <dbReference type="ChEBI" id="CHEBI:83900"/>
    </ligand>
</feature>
<comment type="subcellular location">
    <subcellularLocation>
        <location evidence="7 8">Cytoplasm</location>
    </subcellularLocation>
</comment>
<comment type="PTM">
    <text evidence="7">Carboxylation is probably crucial for Mg(2+) binding and, consequently, for the gamma-phosphate positioning of ATP.</text>
</comment>
<comment type="caution">
    <text evidence="12">The sequence shown here is derived from an EMBL/GenBank/DDBJ whole genome shotgun (WGS) entry which is preliminary data.</text>
</comment>
<feature type="binding site" evidence="7">
    <location>
        <position position="457"/>
    </location>
    <ligand>
        <name>meso-2,6-diaminopimelate</name>
        <dbReference type="ChEBI" id="CHEBI:57791"/>
    </ligand>
</feature>
<feature type="short sequence motif" description="Meso-diaminopimelate recognition motif" evidence="7">
    <location>
        <begin position="409"/>
        <end position="412"/>
    </location>
</feature>
<evidence type="ECO:0000256" key="2">
    <source>
        <dbReference type="ARBA" id="ARBA00022618"/>
    </source>
</evidence>
<name>A0A2W5FLB3_9BACT</name>
<keyword evidence="4 7" id="KW-0573">Peptidoglycan synthesis</keyword>
<dbReference type="Gene3D" id="3.40.1190.10">
    <property type="entry name" value="Mur-like, catalytic domain"/>
    <property type="match status" value="1"/>
</dbReference>
<dbReference type="EMBL" id="QFOT01000017">
    <property type="protein sequence ID" value="PZP56721.1"/>
    <property type="molecule type" value="Genomic_DNA"/>
</dbReference>
<dbReference type="GO" id="GO:0000287">
    <property type="term" value="F:magnesium ion binding"/>
    <property type="evidence" value="ECO:0007669"/>
    <property type="project" value="UniProtKB-UniRule"/>
</dbReference>
<dbReference type="Gene3D" id="3.40.1390.10">
    <property type="entry name" value="MurE/MurF, N-terminal domain"/>
    <property type="match status" value="1"/>
</dbReference>
<dbReference type="HAMAP" id="MF_00208">
    <property type="entry name" value="MurE"/>
    <property type="match status" value="1"/>
</dbReference>
<dbReference type="InterPro" id="IPR036615">
    <property type="entry name" value="Mur_ligase_C_dom_sf"/>
</dbReference>
<dbReference type="Pfam" id="PF08245">
    <property type="entry name" value="Mur_ligase_M"/>
    <property type="match status" value="1"/>
</dbReference>
<dbReference type="Pfam" id="PF02875">
    <property type="entry name" value="Mur_ligase_C"/>
    <property type="match status" value="1"/>
</dbReference>
<dbReference type="InterPro" id="IPR013221">
    <property type="entry name" value="Mur_ligase_cen"/>
</dbReference>
<feature type="domain" description="Mur ligase C-terminal" evidence="10">
    <location>
        <begin position="335"/>
        <end position="459"/>
    </location>
</feature>
<evidence type="ECO:0000259" key="9">
    <source>
        <dbReference type="Pfam" id="PF01225"/>
    </source>
</evidence>
<dbReference type="GO" id="GO:0009252">
    <property type="term" value="P:peptidoglycan biosynthetic process"/>
    <property type="evidence" value="ECO:0007669"/>
    <property type="project" value="UniProtKB-UniRule"/>
</dbReference>
<accession>A0A2W5FLB3</accession>
<keyword evidence="5 7" id="KW-0131">Cell cycle</keyword>
<feature type="binding site" evidence="7">
    <location>
        <position position="188"/>
    </location>
    <ligand>
        <name>UDP-N-acetyl-alpha-D-muramoyl-L-alanyl-D-glutamate</name>
        <dbReference type="ChEBI" id="CHEBI:83900"/>
    </ligand>
</feature>
<dbReference type="SUPFAM" id="SSF63418">
    <property type="entry name" value="MurE/MurF N-terminal domain"/>
    <property type="match status" value="1"/>
</dbReference>
<dbReference type="GO" id="GO:0071555">
    <property type="term" value="P:cell wall organization"/>
    <property type="evidence" value="ECO:0007669"/>
    <property type="project" value="UniProtKB-KW"/>
</dbReference>
<feature type="binding site" evidence="7">
    <location>
        <position position="385"/>
    </location>
    <ligand>
        <name>meso-2,6-diaminopimelate</name>
        <dbReference type="ChEBI" id="CHEBI:57791"/>
    </ligand>
</feature>
<evidence type="ECO:0000256" key="5">
    <source>
        <dbReference type="ARBA" id="ARBA00023306"/>
    </source>
</evidence>
<feature type="binding site" evidence="7">
    <location>
        <position position="186"/>
    </location>
    <ligand>
        <name>UDP-N-acetyl-alpha-D-muramoyl-L-alanyl-D-glutamate</name>
        <dbReference type="ChEBI" id="CHEBI:83900"/>
    </ligand>
</feature>
<feature type="binding site" evidence="7">
    <location>
        <begin position="409"/>
        <end position="412"/>
    </location>
    <ligand>
        <name>meso-2,6-diaminopimelate</name>
        <dbReference type="ChEBI" id="CHEBI:57791"/>
    </ligand>
</feature>
<feature type="binding site" evidence="7">
    <location>
        <position position="24"/>
    </location>
    <ligand>
        <name>UDP-N-acetyl-alpha-D-muramoyl-L-alanyl-D-glutamate</name>
        <dbReference type="ChEBI" id="CHEBI:83900"/>
    </ligand>
</feature>
<comment type="catalytic activity">
    <reaction evidence="7">
        <text>UDP-N-acetyl-alpha-D-muramoyl-L-alanyl-D-glutamate + meso-2,6-diaminopimelate + ATP = UDP-N-acetyl-alpha-D-muramoyl-L-alanyl-gamma-D-glutamyl-meso-2,6-diaminopimelate + ADP + phosphate + H(+)</text>
        <dbReference type="Rhea" id="RHEA:23676"/>
        <dbReference type="ChEBI" id="CHEBI:15378"/>
        <dbReference type="ChEBI" id="CHEBI:30616"/>
        <dbReference type="ChEBI" id="CHEBI:43474"/>
        <dbReference type="ChEBI" id="CHEBI:57791"/>
        <dbReference type="ChEBI" id="CHEBI:83900"/>
        <dbReference type="ChEBI" id="CHEBI:83905"/>
        <dbReference type="ChEBI" id="CHEBI:456216"/>
        <dbReference type="EC" id="6.3.2.13"/>
    </reaction>
</comment>
<evidence type="ECO:0000256" key="6">
    <source>
        <dbReference type="ARBA" id="ARBA00023316"/>
    </source>
</evidence>
<dbReference type="InterPro" id="IPR000713">
    <property type="entry name" value="Mur_ligase_N"/>
</dbReference>
<keyword evidence="7" id="KW-0963">Cytoplasm</keyword>
<dbReference type="SUPFAM" id="SSF53623">
    <property type="entry name" value="MurD-like peptide ligases, catalytic domain"/>
    <property type="match status" value="1"/>
</dbReference>
<comment type="similarity">
    <text evidence="1 7">Belongs to the MurCDEF family. MurE subfamily.</text>
</comment>
<comment type="pathway">
    <text evidence="7 8">Cell wall biogenesis; peptidoglycan biosynthesis.</text>
</comment>
<feature type="binding site" evidence="7">
    <location>
        <position position="461"/>
    </location>
    <ligand>
        <name>meso-2,6-diaminopimelate</name>
        <dbReference type="ChEBI" id="CHEBI:57791"/>
    </ligand>
</feature>
<dbReference type="EC" id="6.3.2.13" evidence="7"/>
<keyword evidence="7" id="KW-0067">ATP-binding</keyword>
<dbReference type="Pfam" id="PF01225">
    <property type="entry name" value="Mur_ligase"/>
    <property type="match status" value="1"/>
</dbReference>
<dbReference type="Gene3D" id="3.90.190.20">
    <property type="entry name" value="Mur ligase, C-terminal domain"/>
    <property type="match status" value="1"/>
</dbReference>
<reference evidence="12 13" key="1">
    <citation type="submission" date="2017-08" db="EMBL/GenBank/DDBJ databases">
        <title>Infants hospitalized years apart are colonized by the same room-sourced microbial strains.</title>
        <authorList>
            <person name="Brooks B."/>
            <person name="Olm M.R."/>
            <person name="Firek B.A."/>
            <person name="Baker R."/>
            <person name="Thomas B.C."/>
            <person name="Morowitz M.J."/>
            <person name="Banfield J.F."/>
        </authorList>
    </citation>
    <scope>NUCLEOTIDE SEQUENCE [LARGE SCALE GENOMIC DNA]</scope>
    <source>
        <strain evidence="12">S2_006_000_R2_64</strain>
    </source>
</reference>
<dbReference type="AlphaFoldDB" id="A0A2W5FLB3"/>
<dbReference type="PANTHER" id="PTHR23135:SF4">
    <property type="entry name" value="UDP-N-ACETYLMURAMOYL-L-ALANYL-D-GLUTAMATE--2,6-DIAMINOPIMELATE LIGASE MURE HOMOLOG, CHLOROPLASTIC"/>
    <property type="match status" value="1"/>
</dbReference>
<comment type="function">
    <text evidence="7">Catalyzes the addition of meso-diaminopimelic acid to the nucleotide precursor UDP-N-acetylmuramoyl-L-alanyl-D-glutamate (UMAG) in the biosynthesis of bacterial cell-wall peptidoglycan.</text>
</comment>
<dbReference type="PANTHER" id="PTHR23135">
    <property type="entry name" value="MUR LIGASE FAMILY MEMBER"/>
    <property type="match status" value="1"/>
</dbReference>
<dbReference type="NCBIfam" id="NF001124">
    <property type="entry name" value="PRK00139.1-2"/>
    <property type="match status" value="1"/>
</dbReference>
<evidence type="ECO:0000256" key="7">
    <source>
        <dbReference type="HAMAP-Rule" id="MF_00208"/>
    </source>
</evidence>
<evidence type="ECO:0000259" key="11">
    <source>
        <dbReference type="Pfam" id="PF08245"/>
    </source>
</evidence>
<dbReference type="InterPro" id="IPR004101">
    <property type="entry name" value="Mur_ligase_C"/>
</dbReference>
<feature type="modified residue" description="N6-carboxylysine" evidence="7">
    <location>
        <position position="220"/>
    </location>
</feature>
<keyword evidence="6 7" id="KW-0961">Cell wall biogenesis/degradation</keyword>
<dbReference type="NCBIfam" id="NF001126">
    <property type="entry name" value="PRK00139.1-4"/>
    <property type="match status" value="1"/>
</dbReference>
<proteinExistence type="inferred from homology"/>
<sequence>MILSDIMNRSDLPAIEILGISSDSRSVRRGYLFVAIPGTIMDGREYIEDAIRHGAKAILAPIGTEPPVCLTGVDEVVWINDENPRLALAQAAARFYGAQPETIVAVTGTNGKTSTVTFTRQIWQHLGYRAASLGTLGLEGGSKETVEQSGSMTTPDPVRLHAQLADLAESGIDHLAIEASSHGLDQYRLDGMNISAAGFTNVTHDHLDYHGSMENYASSKRRLFDSLLKSNGVAVVNADSPESENIRKICEGRGITFWSYGHQGKELRIISRLPNPNGQHLVLEIFGQEIEFTLPLVGEFQVMNMLCAAGLVLARCQKRLQEVIDILPKLKGVPGRLEFVPGHKQGAAVYVDYAHTPDALENILKALRPHTQKMLVCVFGCGGNRDKAKRPVMGRIAAQLADINIITDDNPRNENAAQIRAEIKQGAPQATEIADRRQAIETAVKFCKSGDVLVIAGKGHEHGQIVGDHVEPFDDVNEAHLAMETS</sequence>
<keyword evidence="7 12" id="KW-0436">Ligase</keyword>
<organism evidence="12 13">
    <name type="scientific">Micavibrio aeruginosavorus</name>
    <dbReference type="NCBI Taxonomy" id="349221"/>
    <lineage>
        <taxon>Bacteria</taxon>
        <taxon>Pseudomonadati</taxon>
        <taxon>Bdellovibrionota</taxon>
        <taxon>Bdellovibrionia</taxon>
        <taxon>Bdellovibrionales</taxon>
        <taxon>Pseudobdellovibrionaceae</taxon>
        <taxon>Micavibrio</taxon>
    </lineage>
</organism>
<dbReference type="GO" id="GO:0051301">
    <property type="term" value="P:cell division"/>
    <property type="evidence" value="ECO:0007669"/>
    <property type="project" value="UniProtKB-KW"/>
</dbReference>
<evidence type="ECO:0000313" key="13">
    <source>
        <dbReference type="Proteomes" id="UP000249739"/>
    </source>
</evidence>
<dbReference type="InterPro" id="IPR035911">
    <property type="entry name" value="MurE/MurF_N"/>
</dbReference>
<dbReference type="Proteomes" id="UP000249739">
    <property type="component" value="Unassembled WGS sequence"/>
</dbReference>
<evidence type="ECO:0000256" key="3">
    <source>
        <dbReference type="ARBA" id="ARBA00022960"/>
    </source>
</evidence>